<evidence type="ECO:0000256" key="7">
    <source>
        <dbReference type="SAM" id="MobiDB-lite"/>
    </source>
</evidence>
<dbReference type="SMART" id="SM00271">
    <property type="entry name" value="DnaJ"/>
    <property type="match status" value="1"/>
</dbReference>
<evidence type="ECO:0000313" key="12">
    <source>
        <dbReference type="Proteomes" id="UP000031036"/>
    </source>
</evidence>
<keyword evidence="12" id="KW-1185">Reference proteome</keyword>
<comment type="similarity">
    <text evidence="1 6">Belongs to the MYST (SAS/MOZ) family.</text>
</comment>
<feature type="domain" description="J" evidence="8">
    <location>
        <begin position="100"/>
        <end position="174"/>
    </location>
</feature>
<keyword evidence="4" id="KW-0007">Acetylation</keyword>
<dbReference type="InterPro" id="IPR016181">
    <property type="entry name" value="Acyl_CoA_acyltransferase"/>
</dbReference>
<dbReference type="SUPFAM" id="SSF46565">
    <property type="entry name" value="Chaperone J-domain"/>
    <property type="match status" value="1"/>
</dbReference>
<evidence type="ECO:0000256" key="6">
    <source>
        <dbReference type="RuleBase" id="RU361211"/>
    </source>
</evidence>
<comment type="subcellular location">
    <subcellularLocation>
        <location evidence="6">Nucleus</location>
    </subcellularLocation>
</comment>
<dbReference type="EMBL" id="JPKZ01001756">
    <property type="protein sequence ID" value="KHN80231.1"/>
    <property type="molecule type" value="Genomic_DNA"/>
</dbReference>
<evidence type="ECO:0000259" key="10">
    <source>
        <dbReference type="PROSITE" id="PS51726"/>
    </source>
</evidence>
<dbReference type="Pfam" id="PF17772">
    <property type="entry name" value="zf-MYST"/>
    <property type="match status" value="1"/>
</dbReference>
<feature type="domain" description="MYST-type HAT" evidence="10">
    <location>
        <begin position="616"/>
        <end position="939"/>
    </location>
</feature>
<dbReference type="GO" id="GO:0035267">
    <property type="term" value="C:NuA4 histone acetyltransferase complex"/>
    <property type="evidence" value="ECO:0007669"/>
    <property type="project" value="TreeGrafter"/>
</dbReference>
<dbReference type="Gene3D" id="1.10.10.60">
    <property type="entry name" value="Homeodomain-like"/>
    <property type="match status" value="2"/>
</dbReference>
<dbReference type="InterPro" id="IPR001623">
    <property type="entry name" value="DnaJ_domain"/>
</dbReference>
<protein>
    <recommendedName>
        <fullName evidence="2 6">Histone acetyltransferase</fullName>
        <ecNumber evidence="2 6">2.3.1.48</ecNumber>
    </recommendedName>
</protein>
<evidence type="ECO:0000259" key="8">
    <source>
        <dbReference type="PROSITE" id="PS50076"/>
    </source>
</evidence>
<keyword evidence="6" id="KW-0539">Nucleus</keyword>
<dbReference type="PANTHER" id="PTHR10615">
    <property type="entry name" value="HISTONE ACETYLTRANSFERASE"/>
    <property type="match status" value="1"/>
</dbReference>
<dbReference type="STRING" id="6265.A0A0B2V9U0"/>
<dbReference type="GO" id="GO:0006355">
    <property type="term" value="P:regulation of DNA-templated transcription"/>
    <property type="evidence" value="ECO:0007669"/>
    <property type="project" value="InterPro"/>
</dbReference>
<dbReference type="GO" id="GO:0044545">
    <property type="term" value="C:NSL complex"/>
    <property type="evidence" value="ECO:0007669"/>
    <property type="project" value="TreeGrafter"/>
</dbReference>
<dbReference type="Pfam" id="PF21884">
    <property type="entry name" value="ZUO1-like_ZHD"/>
    <property type="match status" value="1"/>
</dbReference>
<dbReference type="GO" id="GO:0005634">
    <property type="term" value="C:nucleus"/>
    <property type="evidence" value="ECO:0007669"/>
    <property type="project" value="UniProtKB-SubCell"/>
</dbReference>
<dbReference type="OrthoDB" id="1690618at2759"/>
<dbReference type="InterPro" id="IPR016197">
    <property type="entry name" value="Chromo-like_dom_sf"/>
</dbReference>
<dbReference type="EC" id="2.3.1.48" evidence="2 6"/>
<keyword evidence="3 11" id="KW-0808">Transferase</keyword>
<dbReference type="GO" id="GO:0046972">
    <property type="term" value="F:histone H4K16 acetyltransferase activity"/>
    <property type="evidence" value="ECO:0007669"/>
    <property type="project" value="TreeGrafter"/>
</dbReference>
<dbReference type="AlphaFoldDB" id="A0A0B2V9U0"/>
<dbReference type="InterPro" id="IPR002717">
    <property type="entry name" value="HAT_MYST-type"/>
</dbReference>
<dbReference type="SUPFAM" id="SSF54160">
    <property type="entry name" value="Chromo domain-like"/>
    <property type="match status" value="1"/>
</dbReference>
<comment type="catalytic activity">
    <reaction evidence="6">
        <text>L-lysyl-[protein] + acetyl-CoA = N(6)-acetyl-L-lysyl-[protein] + CoA + H(+)</text>
        <dbReference type="Rhea" id="RHEA:45948"/>
        <dbReference type="Rhea" id="RHEA-COMP:9752"/>
        <dbReference type="Rhea" id="RHEA-COMP:10731"/>
        <dbReference type="ChEBI" id="CHEBI:15378"/>
        <dbReference type="ChEBI" id="CHEBI:29969"/>
        <dbReference type="ChEBI" id="CHEBI:57287"/>
        <dbReference type="ChEBI" id="CHEBI:57288"/>
        <dbReference type="ChEBI" id="CHEBI:61930"/>
        <dbReference type="EC" id="2.3.1.48"/>
    </reaction>
</comment>
<dbReference type="Proteomes" id="UP000031036">
    <property type="component" value="Unassembled WGS sequence"/>
</dbReference>
<sequence length="946" mass="109818">MTLSGLDIAVYGFVNSTRREEQAGIFYEVRALRDRLRLGLDPGSVLCQLKRIESDLSKSSNNEEIDDLSAEDQKDWMDTDDMKYVQYLQRLDPSDFKNQDHYKVLGLSKLRWLATPSQIRTAYRVKVLKHHPDKRKHDGMPVRAQEEDYFTCITKAYEQLGMSEQKRRSYDSVDPEFDDSLPDEKKIDADNFFKAFAPVFERNSRWSINQPVPLLGGATSSREYVENFYSFWFSWDSWREFSYLDEEDKERGEDRWERREIEKNNKIEREKRRKGELKRIRTLVEMAYRKDPRIVAFKEEDRQRKEEERMQRQRAADERRAREAKAKLEAEAERRRQEDEQQAEEMRKRAAEKKIREQQKKQLNDARKKLRTTAEMATYWGSSGAAQMRCMEAIERVCLRSNAAEIEAIAAQIEACTSLVQAMQIFDAEEEKAIQAAKNAEAKAACLESTEKTPTLWTADETALVIKAANLYPAGTVNRWGEIADYVNEHRKDKAAKRKTEKDVIKQVKGLNAFDIRPPSNAQHKLGGNFVTSVEGSEIDWTAEEQKALERALKKFPASDTARWDHIAAEEDEVENKRKITRNQKRRYSEISTSSKTIAEVDALTAALEKEHEEVTKVKHIERIRYGKYEIDTWYFSPYPDEYGKARMLFVCDYCMKYMKHERTYRTHLHECKRRQPPGEEIYREKALAVFEVSGQEDKVYCQCLCLLAKLFLDHKTLYFDVEPFLFYVLCEMDDESAHVVGFFSKERSSPDGNNLACICILPPFQRLGYGKFLIQLSIRKPQLSAGSCGGHKLVKGSERGDHTLSADTITRLTAISLGFADNGPELESYELSKREGLIGSPEKPLSDLGKLGYRSYWSWVVLEALERGTKVTISDLSRETGIHSDDIIDTLDALRLTRYWRGKQTMQITRKLVEHSKKTGMVKKPRLLLKPRLLRWHPRPPSPAT</sequence>
<dbReference type="PROSITE" id="PS50076">
    <property type="entry name" value="DNAJ_2"/>
    <property type="match status" value="1"/>
</dbReference>
<feature type="domain" description="Myb-like" evidence="9">
    <location>
        <begin position="457"/>
        <end position="504"/>
    </location>
</feature>
<dbReference type="Gene3D" id="3.40.630.30">
    <property type="match status" value="1"/>
</dbReference>
<dbReference type="CDD" id="cd04301">
    <property type="entry name" value="NAT_SF"/>
    <property type="match status" value="1"/>
</dbReference>
<dbReference type="Gene3D" id="1.10.10.10">
    <property type="entry name" value="Winged helix-like DNA-binding domain superfamily/Winged helix DNA-binding domain"/>
    <property type="match status" value="1"/>
</dbReference>
<dbReference type="Gene3D" id="3.30.60.60">
    <property type="entry name" value="N-acetyl transferase-like"/>
    <property type="match status" value="1"/>
</dbReference>
<evidence type="ECO:0000256" key="4">
    <source>
        <dbReference type="ARBA" id="ARBA00022990"/>
    </source>
</evidence>
<dbReference type="InterPro" id="IPR001005">
    <property type="entry name" value="SANT/Myb"/>
</dbReference>
<dbReference type="FunFam" id="1.10.10.10:FF:000022">
    <property type="entry name" value="Histone acetyltransferase"/>
    <property type="match status" value="1"/>
</dbReference>
<dbReference type="SMART" id="SM00717">
    <property type="entry name" value="SANT"/>
    <property type="match status" value="2"/>
</dbReference>
<feature type="compositionally biased region" description="Basic and acidic residues" evidence="7">
    <location>
        <begin position="299"/>
        <end position="367"/>
    </location>
</feature>
<evidence type="ECO:0000259" key="9">
    <source>
        <dbReference type="PROSITE" id="PS50090"/>
    </source>
</evidence>
<evidence type="ECO:0000313" key="11">
    <source>
        <dbReference type="EMBL" id="KHN80231.1"/>
    </source>
</evidence>
<dbReference type="InterPro" id="IPR036388">
    <property type="entry name" value="WH-like_DNA-bd_sf"/>
</dbReference>
<gene>
    <name evidence="11" type="primary">KAT8</name>
    <name evidence="11" type="ORF">Tcan_15593</name>
</gene>
<dbReference type="InterPro" id="IPR040706">
    <property type="entry name" value="Zf-MYST"/>
</dbReference>
<dbReference type="Pfam" id="PF01853">
    <property type="entry name" value="MOZ_SAS"/>
    <property type="match status" value="2"/>
</dbReference>
<dbReference type="SUPFAM" id="SSF55729">
    <property type="entry name" value="Acyl-CoA N-acyltransferases (Nat)"/>
    <property type="match status" value="2"/>
</dbReference>
<feature type="region of interest" description="Disordered" evidence="7">
    <location>
        <begin position="299"/>
        <end position="368"/>
    </location>
</feature>
<organism evidence="11 12">
    <name type="scientific">Toxocara canis</name>
    <name type="common">Canine roundworm</name>
    <dbReference type="NCBI Taxonomy" id="6265"/>
    <lineage>
        <taxon>Eukaryota</taxon>
        <taxon>Metazoa</taxon>
        <taxon>Ecdysozoa</taxon>
        <taxon>Nematoda</taxon>
        <taxon>Chromadorea</taxon>
        <taxon>Rhabditida</taxon>
        <taxon>Spirurina</taxon>
        <taxon>Ascaridomorpha</taxon>
        <taxon>Ascaridoidea</taxon>
        <taxon>Toxocaridae</taxon>
        <taxon>Toxocara</taxon>
    </lineage>
</organism>
<dbReference type="Pfam" id="PF00226">
    <property type="entry name" value="DnaJ"/>
    <property type="match status" value="1"/>
</dbReference>
<evidence type="ECO:0000256" key="3">
    <source>
        <dbReference type="ARBA" id="ARBA00022679"/>
    </source>
</evidence>
<dbReference type="PROSITE" id="PS51726">
    <property type="entry name" value="MYST_HAT"/>
    <property type="match status" value="1"/>
</dbReference>
<dbReference type="CDD" id="cd06257">
    <property type="entry name" value="DnaJ"/>
    <property type="match status" value="1"/>
</dbReference>
<evidence type="ECO:0000256" key="1">
    <source>
        <dbReference type="ARBA" id="ARBA00010107"/>
    </source>
</evidence>
<dbReference type="PROSITE" id="PS50090">
    <property type="entry name" value="MYB_LIKE"/>
    <property type="match status" value="1"/>
</dbReference>
<dbReference type="FunFam" id="3.30.60.60:FF:000001">
    <property type="entry name" value="Histone acetyltransferase"/>
    <property type="match status" value="1"/>
</dbReference>
<accession>A0A0B2V9U0</accession>
<dbReference type="GO" id="GO:0072487">
    <property type="term" value="C:MSL complex"/>
    <property type="evidence" value="ECO:0007669"/>
    <property type="project" value="TreeGrafter"/>
</dbReference>
<dbReference type="PANTHER" id="PTHR10615:SF82">
    <property type="entry name" value="HISTONE ACETYLTRANSFERASE KAT8"/>
    <property type="match status" value="1"/>
</dbReference>
<dbReference type="Gene3D" id="1.10.287.110">
    <property type="entry name" value="DnaJ domain"/>
    <property type="match status" value="1"/>
</dbReference>
<evidence type="ECO:0000256" key="2">
    <source>
        <dbReference type="ARBA" id="ARBA00013184"/>
    </source>
</evidence>
<evidence type="ECO:0000256" key="5">
    <source>
        <dbReference type="PIRSR" id="PIRSR602717-51"/>
    </source>
</evidence>
<dbReference type="InterPro" id="IPR036869">
    <property type="entry name" value="J_dom_sf"/>
</dbReference>
<feature type="active site" description="Proton donor/acceptor" evidence="5">
    <location>
        <position position="843"/>
    </location>
</feature>
<proteinExistence type="inferred from homology"/>
<comment type="caution">
    <text evidence="11">The sequence shown here is derived from an EMBL/GenBank/DDBJ whole genome shotgun (WGS) entry which is preliminary data.</text>
</comment>
<reference evidence="11 12" key="1">
    <citation type="submission" date="2014-11" db="EMBL/GenBank/DDBJ databases">
        <title>Genetic blueprint of the zoonotic pathogen Toxocara canis.</title>
        <authorList>
            <person name="Zhu X.-Q."/>
            <person name="Korhonen P.K."/>
            <person name="Cai H."/>
            <person name="Young N.D."/>
            <person name="Nejsum P."/>
            <person name="von Samson-Himmelstjerna G."/>
            <person name="Boag P.R."/>
            <person name="Tan P."/>
            <person name="Li Q."/>
            <person name="Min J."/>
            <person name="Yang Y."/>
            <person name="Wang X."/>
            <person name="Fang X."/>
            <person name="Hall R.S."/>
            <person name="Hofmann A."/>
            <person name="Sternberg P.W."/>
            <person name="Jex A.R."/>
            <person name="Gasser R.B."/>
        </authorList>
    </citation>
    <scope>NUCLEOTIDE SEQUENCE [LARGE SCALE GENOMIC DNA]</scope>
    <source>
        <strain evidence="11">PN_DK_2014</strain>
    </source>
</reference>
<dbReference type="InterPro" id="IPR054076">
    <property type="entry name" value="ZUO1-like_ZHD"/>
</dbReference>
<dbReference type="InterPro" id="IPR050603">
    <property type="entry name" value="MYST_HAT"/>
</dbReference>
<name>A0A0B2V9U0_TOXCA</name>